<feature type="transmembrane region" description="Helical" evidence="1">
    <location>
        <begin position="229"/>
        <end position="249"/>
    </location>
</feature>
<sequence>MIKQFWFFPLIFAFSLFLFYPSLNYYFFQDDWFVLNWVRTGNLLSFFEFRTDIIYWRPISMPIFFWIGEKIFGLNPLGFHLLSFIIHLFNVFLISIISFLLFKNKKAALITGLLYATSSFHFMTLSWLSLTWNAIGFFFFQISIIFYILNRNRNSSSLYCGIIIFFLLSLVSTEFAITFPMLIITLEFILNAKSRKDYLSIIPVIAPIFIVIIAYLLSRTIFYPIPSKGEYELTLGLGVFKNLFWYGLWLFNLPEELKYQIILSKLHVTENFLNAARNYLQIIIFTAVINVILFFYILGKVLNAKTIRLFITSVIFFIAGLLPVLFLAEHSFPYYLTIPSVLLFVFMGLTLSQYSQKYKSEKSTLLIVIFTISWLVTSHTTLALTKKIHWVTAEENLSRKYINIAHEKYPTLPTNLTIEIPNSGKQIIQSLMDQNAMQVIYNNDKVKTVYK</sequence>
<feature type="transmembrane region" description="Helical" evidence="1">
    <location>
        <begin position="134"/>
        <end position="150"/>
    </location>
</feature>
<feature type="transmembrane region" description="Helical" evidence="1">
    <location>
        <begin position="279"/>
        <end position="297"/>
    </location>
</feature>
<dbReference type="EMBL" id="MFBY01000055">
    <property type="protein sequence ID" value="OGE12407.1"/>
    <property type="molecule type" value="Genomic_DNA"/>
</dbReference>
<reference evidence="2 3" key="1">
    <citation type="journal article" date="2016" name="Nat. Commun.">
        <title>Thousands of microbial genomes shed light on interconnected biogeochemical processes in an aquifer system.</title>
        <authorList>
            <person name="Anantharaman K."/>
            <person name="Brown C.T."/>
            <person name="Hug L.A."/>
            <person name="Sharon I."/>
            <person name="Castelle C.J."/>
            <person name="Probst A.J."/>
            <person name="Thomas B.C."/>
            <person name="Singh A."/>
            <person name="Wilkins M.J."/>
            <person name="Karaoz U."/>
            <person name="Brodie E.L."/>
            <person name="Williams K.H."/>
            <person name="Hubbard S.S."/>
            <person name="Banfield J.F."/>
        </authorList>
    </citation>
    <scope>NUCLEOTIDE SEQUENCE [LARGE SCALE GENOMIC DNA]</scope>
</reference>
<dbReference type="Proteomes" id="UP000177300">
    <property type="component" value="Unassembled WGS sequence"/>
</dbReference>
<evidence type="ECO:0000313" key="2">
    <source>
        <dbReference type="EMBL" id="OGE12407.1"/>
    </source>
</evidence>
<feature type="transmembrane region" description="Helical" evidence="1">
    <location>
        <begin position="198"/>
        <end position="217"/>
    </location>
</feature>
<evidence type="ECO:0008006" key="4">
    <source>
        <dbReference type="Google" id="ProtNLM"/>
    </source>
</evidence>
<organism evidence="2 3">
    <name type="scientific">Candidatus Curtissbacteria bacterium RIFCSPLOWO2_12_FULL_38_9</name>
    <dbReference type="NCBI Taxonomy" id="1797735"/>
    <lineage>
        <taxon>Bacteria</taxon>
        <taxon>Candidatus Curtissiibacteriota</taxon>
    </lineage>
</organism>
<evidence type="ECO:0000313" key="3">
    <source>
        <dbReference type="Proteomes" id="UP000177300"/>
    </source>
</evidence>
<gene>
    <name evidence="2" type="ORF">A3G14_00080</name>
</gene>
<name>A0A1F5I7N8_9BACT</name>
<feature type="transmembrane region" description="Helical" evidence="1">
    <location>
        <begin position="109"/>
        <end position="128"/>
    </location>
</feature>
<feature type="transmembrane region" description="Helical" evidence="1">
    <location>
        <begin position="364"/>
        <end position="384"/>
    </location>
</feature>
<keyword evidence="1" id="KW-1133">Transmembrane helix</keyword>
<protein>
    <recommendedName>
        <fullName evidence="4">Glycosyltransferase RgtA/B/C/D-like domain-containing protein</fullName>
    </recommendedName>
</protein>
<feature type="transmembrane region" description="Helical" evidence="1">
    <location>
        <begin position="334"/>
        <end position="352"/>
    </location>
</feature>
<feature type="transmembrane region" description="Helical" evidence="1">
    <location>
        <begin position="309"/>
        <end position="328"/>
    </location>
</feature>
<keyword evidence="1" id="KW-0812">Transmembrane</keyword>
<proteinExistence type="predicted"/>
<feature type="transmembrane region" description="Helical" evidence="1">
    <location>
        <begin position="162"/>
        <end position="186"/>
    </location>
</feature>
<feature type="transmembrane region" description="Helical" evidence="1">
    <location>
        <begin position="6"/>
        <end position="28"/>
    </location>
</feature>
<accession>A0A1F5I7N8</accession>
<comment type="caution">
    <text evidence="2">The sequence shown here is derived from an EMBL/GenBank/DDBJ whole genome shotgun (WGS) entry which is preliminary data.</text>
</comment>
<keyword evidence="1" id="KW-0472">Membrane</keyword>
<evidence type="ECO:0000256" key="1">
    <source>
        <dbReference type="SAM" id="Phobius"/>
    </source>
</evidence>
<dbReference type="AlphaFoldDB" id="A0A1F5I7N8"/>
<feature type="transmembrane region" description="Helical" evidence="1">
    <location>
        <begin position="79"/>
        <end position="102"/>
    </location>
</feature>